<dbReference type="EMBL" id="BARU01045441">
    <property type="protein sequence ID" value="GAH93330.1"/>
    <property type="molecule type" value="Genomic_DNA"/>
</dbReference>
<dbReference type="Pfam" id="PF00456">
    <property type="entry name" value="Transketolase_N"/>
    <property type="match status" value="1"/>
</dbReference>
<dbReference type="InterPro" id="IPR029061">
    <property type="entry name" value="THDP-binding"/>
</dbReference>
<dbReference type="SUPFAM" id="SSF52518">
    <property type="entry name" value="Thiamin diphosphate-binding fold (THDP-binding)"/>
    <property type="match status" value="2"/>
</dbReference>
<dbReference type="GO" id="GO:0004802">
    <property type="term" value="F:transketolase activity"/>
    <property type="evidence" value="ECO:0007669"/>
    <property type="project" value="UniProtKB-EC"/>
</dbReference>
<dbReference type="Gene3D" id="3.40.50.970">
    <property type="match status" value="2"/>
</dbReference>
<feature type="non-terminal residue" evidence="4">
    <location>
        <position position="150"/>
    </location>
</feature>
<feature type="non-terminal residue" evidence="4">
    <location>
        <position position="1"/>
    </location>
</feature>
<dbReference type="AlphaFoldDB" id="X1KI84"/>
<evidence type="ECO:0000313" key="4">
    <source>
        <dbReference type="EMBL" id="GAH93330.1"/>
    </source>
</evidence>
<dbReference type="Pfam" id="PF02779">
    <property type="entry name" value="Transket_pyr"/>
    <property type="match status" value="1"/>
</dbReference>
<protein>
    <recommendedName>
        <fullName evidence="5">Transketolase</fullName>
    </recommendedName>
</protein>
<feature type="domain" description="Transketolase-like pyrimidine-binding" evidence="3">
    <location>
        <begin position="109"/>
        <end position="148"/>
    </location>
</feature>
<gene>
    <name evidence="4" type="ORF">S03H2_68945</name>
</gene>
<comment type="catalytic activity">
    <reaction evidence="1">
        <text>D-sedoheptulose 7-phosphate + D-glyceraldehyde 3-phosphate = aldehydo-D-ribose 5-phosphate + D-xylulose 5-phosphate</text>
        <dbReference type="Rhea" id="RHEA:10508"/>
        <dbReference type="ChEBI" id="CHEBI:57483"/>
        <dbReference type="ChEBI" id="CHEBI:57737"/>
        <dbReference type="ChEBI" id="CHEBI:58273"/>
        <dbReference type="ChEBI" id="CHEBI:59776"/>
        <dbReference type="EC" id="2.2.1.1"/>
    </reaction>
</comment>
<comment type="caution">
    <text evidence="4">The sequence shown here is derived from an EMBL/GenBank/DDBJ whole genome shotgun (WGS) entry which is preliminary data.</text>
</comment>
<proteinExistence type="predicted"/>
<organism evidence="4">
    <name type="scientific">marine sediment metagenome</name>
    <dbReference type="NCBI Taxonomy" id="412755"/>
    <lineage>
        <taxon>unclassified sequences</taxon>
        <taxon>metagenomes</taxon>
        <taxon>ecological metagenomes</taxon>
    </lineage>
</organism>
<sequence>IMTKSIIAKGAPNLAGSHKTHGAPLGEEEVREAKKAIGVPEDSTFYIPEEAGHYFSEKNIQWEKEYQAWLNLFSLWSKENPGLVNEWKQFFEENNLDEIEFPQYQEGDKIATRKASGEVLNAIARRFPNMIGGSADLAPSNVTNLKGMGS</sequence>
<name>X1KI84_9ZZZZ</name>
<dbReference type="PANTHER" id="PTHR43522:SF2">
    <property type="entry name" value="TRANSKETOLASE 1-RELATED"/>
    <property type="match status" value="1"/>
</dbReference>
<evidence type="ECO:0000259" key="2">
    <source>
        <dbReference type="Pfam" id="PF00456"/>
    </source>
</evidence>
<dbReference type="InterPro" id="IPR033247">
    <property type="entry name" value="Transketolase_fam"/>
</dbReference>
<evidence type="ECO:0008006" key="5">
    <source>
        <dbReference type="Google" id="ProtNLM"/>
    </source>
</evidence>
<dbReference type="PANTHER" id="PTHR43522">
    <property type="entry name" value="TRANSKETOLASE"/>
    <property type="match status" value="1"/>
</dbReference>
<evidence type="ECO:0000256" key="1">
    <source>
        <dbReference type="ARBA" id="ARBA00049473"/>
    </source>
</evidence>
<feature type="domain" description="Transketolase N-terminal" evidence="2">
    <location>
        <begin position="1"/>
        <end position="90"/>
    </location>
</feature>
<reference evidence="4" key="1">
    <citation type="journal article" date="2014" name="Front. Microbiol.">
        <title>High frequency of phylogenetically diverse reductive dehalogenase-homologous genes in deep subseafloor sedimentary metagenomes.</title>
        <authorList>
            <person name="Kawai M."/>
            <person name="Futagami T."/>
            <person name="Toyoda A."/>
            <person name="Takaki Y."/>
            <person name="Nishi S."/>
            <person name="Hori S."/>
            <person name="Arai W."/>
            <person name="Tsubouchi T."/>
            <person name="Morono Y."/>
            <person name="Uchiyama I."/>
            <person name="Ito T."/>
            <person name="Fujiyama A."/>
            <person name="Inagaki F."/>
            <person name="Takami H."/>
        </authorList>
    </citation>
    <scope>NUCLEOTIDE SEQUENCE</scope>
    <source>
        <strain evidence="4">Expedition CK06-06</strain>
    </source>
</reference>
<dbReference type="InterPro" id="IPR005475">
    <property type="entry name" value="Transketolase-like_Pyr-bd"/>
</dbReference>
<dbReference type="InterPro" id="IPR005474">
    <property type="entry name" value="Transketolase_N"/>
</dbReference>
<evidence type="ECO:0000259" key="3">
    <source>
        <dbReference type="Pfam" id="PF02779"/>
    </source>
</evidence>
<dbReference type="GO" id="GO:0005829">
    <property type="term" value="C:cytosol"/>
    <property type="evidence" value="ECO:0007669"/>
    <property type="project" value="TreeGrafter"/>
</dbReference>
<dbReference type="GO" id="GO:0006098">
    <property type="term" value="P:pentose-phosphate shunt"/>
    <property type="evidence" value="ECO:0007669"/>
    <property type="project" value="TreeGrafter"/>
</dbReference>
<accession>X1KI84</accession>